<protein>
    <recommendedName>
        <fullName evidence="8 9">Ammonium transporter</fullName>
    </recommendedName>
</protein>
<keyword evidence="3 9" id="KW-0813">Transport</keyword>
<keyword evidence="4 9" id="KW-0812">Transmembrane</keyword>
<dbReference type="InterPro" id="IPR018047">
    <property type="entry name" value="Ammonium_transpt_CS"/>
</dbReference>
<dbReference type="AlphaFoldDB" id="A0AAP3AJJ5"/>
<sequence>MEESNVLDAGTVWMVTSAAMVLLMTPGLAIFYGGMTRAKSSLNMIMMSFVSMGLVGVVWVLWVHGMTGGDGWAGVVGNPAGDLGLTGTMAEGGLVAAAYGATFAIIAVALISGAVADRFKFVTWCVFVPVWTTVVYAPLAYMVWGGGLLSADGAIGARLGEALDFAGGLVVHISAGVAALVLALMLGKRHGFGVDPGHRPHNVPFTMLGAALLWFGWFGFNGGAAGSVDELGLIWVDTLAAGAAGMLGWVFVEWLRRGRPTSIGTASGIVSGLVAITPACAFVSPLGAVAIGLVSGAASALAVNLKYRLGFDDSLDVVGVHLTSGILGTVLIGFFALPDEGRAGLFYGGDAGLLVAQTVAVLVAVVFTAVVTTAIALVLRGTMGLRVSKEDEERGVDLTLHDESAYDVGFGGVPVPAEAR</sequence>
<comment type="similarity">
    <text evidence="2 9">Belongs to the ammonia transporter channel (TC 1.A.11.2) family.</text>
</comment>
<keyword evidence="5 9" id="KW-1133">Transmembrane helix</keyword>
<dbReference type="InterPro" id="IPR024041">
    <property type="entry name" value="NH4_transpt_AmtB-like_dom"/>
</dbReference>
<evidence type="ECO:0000256" key="8">
    <source>
        <dbReference type="ARBA" id="ARBA00050025"/>
    </source>
</evidence>
<evidence type="ECO:0000256" key="7">
    <source>
        <dbReference type="ARBA" id="ARBA00023177"/>
    </source>
</evidence>
<dbReference type="GO" id="GO:0005886">
    <property type="term" value="C:plasma membrane"/>
    <property type="evidence" value="ECO:0007669"/>
    <property type="project" value="UniProtKB-SubCell"/>
</dbReference>
<reference evidence="11" key="1">
    <citation type="submission" date="2023-06" db="EMBL/GenBank/DDBJ databases">
        <title>lsaBGC provides a comprehensive framework for evolutionary analysis of biosynthetic gene clusters within focal taxa.</title>
        <authorList>
            <person name="Salamzade R."/>
            <person name="Sandstrom S."/>
            <person name="Kalan L.R."/>
        </authorList>
    </citation>
    <scope>NUCLEOTIDE SEQUENCE</scope>
    <source>
        <strain evidence="11">P3-SID899</strain>
    </source>
</reference>
<dbReference type="NCBIfam" id="TIGR00836">
    <property type="entry name" value="amt"/>
    <property type="match status" value="1"/>
</dbReference>
<evidence type="ECO:0000313" key="12">
    <source>
        <dbReference type="Proteomes" id="UP001205867"/>
    </source>
</evidence>
<evidence type="ECO:0000256" key="5">
    <source>
        <dbReference type="ARBA" id="ARBA00022989"/>
    </source>
</evidence>
<gene>
    <name evidence="11" type="ORF">M3A82_007795</name>
</gene>
<feature type="transmembrane region" description="Helical" evidence="9">
    <location>
        <begin position="263"/>
        <end position="282"/>
    </location>
</feature>
<feature type="transmembrane region" description="Helical" evidence="9">
    <location>
        <begin position="357"/>
        <end position="379"/>
    </location>
</feature>
<dbReference type="EMBL" id="JALXKZ020000016">
    <property type="protein sequence ID" value="MCV7629240.1"/>
    <property type="molecule type" value="Genomic_DNA"/>
</dbReference>
<feature type="transmembrane region" description="Helical" evidence="9">
    <location>
        <begin position="232"/>
        <end position="251"/>
    </location>
</feature>
<feature type="transmembrane region" description="Helical" evidence="9">
    <location>
        <begin position="121"/>
        <end position="145"/>
    </location>
</feature>
<dbReference type="InterPro" id="IPR001905">
    <property type="entry name" value="Ammonium_transpt"/>
</dbReference>
<feature type="transmembrane region" description="Helical" evidence="9">
    <location>
        <begin position="165"/>
        <end position="186"/>
    </location>
</feature>
<evidence type="ECO:0000256" key="4">
    <source>
        <dbReference type="ARBA" id="ARBA00022692"/>
    </source>
</evidence>
<dbReference type="Pfam" id="PF00909">
    <property type="entry name" value="Ammonium_transp"/>
    <property type="match status" value="1"/>
</dbReference>
<feature type="transmembrane region" description="Helical" evidence="9">
    <location>
        <begin position="288"/>
        <end position="305"/>
    </location>
</feature>
<feature type="transmembrane region" description="Helical" evidence="9">
    <location>
        <begin position="12"/>
        <end position="32"/>
    </location>
</feature>
<comment type="subcellular location">
    <subcellularLocation>
        <location evidence="9">Cell membrane</location>
        <topology evidence="9">Multi-pass membrane protein</topology>
    </subcellularLocation>
    <subcellularLocation>
        <location evidence="1">Membrane</location>
        <topology evidence="1">Multi-pass membrane protein</topology>
    </subcellularLocation>
</comment>
<evidence type="ECO:0000256" key="1">
    <source>
        <dbReference type="ARBA" id="ARBA00004141"/>
    </source>
</evidence>
<dbReference type="InterPro" id="IPR029020">
    <property type="entry name" value="Ammonium/urea_transptr"/>
</dbReference>
<feature type="transmembrane region" description="Helical" evidence="9">
    <location>
        <begin position="44"/>
        <end position="62"/>
    </location>
</feature>
<evidence type="ECO:0000256" key="3">
    <source>
        <dbReference type="ARBA" id="ARBA00022448"/>
    </source>
</evidence>
<name>A0AAP3AJJ5_MICLU</name>
<comment type="caution">
    <text evidence="11">The sequence shown here is derived from an EMBL/GenBank/DDBJ whole genome shotgun (WGS) entry which is preliminary data.</text>
</comment>
<dbReference type="Proteomes" id="UP001205867">
    <property type="component" value="Unassembled WGS sequence"/>
</dbReference>
<dbReference type="SUPFAM" id="SSF111352">
    <property type="entry name" value="Ammonium transporter"/>
    <property type="match status" value="1"/>
</dbReference>
<accession>A0AAP3AJJ5</accession>
<feature type="transmembrane region" description="Helical" evidence="9">
    <location>
        <begin position="202"/>
        <end position="220"/>
    </location>
</feature>
<dbReference type="RefSeq" id="WP_049158763.1">
    <property type="nucleotide sequence ID" value="NZ_CBDRLD010000004.1"/>
</dbReference>
<organism evidence="11 12">
    <name type="scientific">Micrococcus luteus</name>
    <name type="common">Micrococcus lysodeikticus</name>
    <dbReference type="NCBI Taxonomy" id="1270"/>
    <lineage>
        <taxon>Bacteria</taxon>
        <taxon>Bacillati</taxon>
        <taxon>Actinomycetota</taxon>
        <taxon>Actinomycetes</taxon>
        <taxon>Micrococcales</taxon>
        <taxon>Micrococcaceae</taxon>
        <taxon>Micrococcus</taxon>
    </lineage>
</organism>
<dbReference type="Gene3D" id="1.10.3430.10">
    <property type="entry name" value="Ammonium transporter AmtB like domains"/>
    <property type="match status" value="1"/>
</dbReference>
<feature type="transmembrane region" description="Helical" evidence="9">
    <location>
        <begin position="317"/>
        <end position="337"/>
    </location>
</feature>
<evidence type="ECO:0000256" key="6">
    <source>
        <dbReference type="ARBA" id="ARBA00023136"/>
    </source>
</evidence>
<evidence type="ECO:0000256" key="9">
    <source>
        <dbReference type="RuleBase" id="RU362002"/>
    </source>
</evidence>
<evidence type="ECO:0000256" key="2">
    <source>
        <dbReference type="ARBA" id="ARBA00005887"/>
    </source>
</evidence>
<feature type="domain" description="Ammonium transporter AmtB-like" evidence="10">
    <location>
        <begin position="12"/>
        <end position="406"/>
    </location>
</feature>
<evidence type="ECO:0000259" key="10">
    <source>
        <dbReference type="Pfam" id="PF00909"/>
    </source>
</evidence>
<dbReference type="PROSITE" id="PS01219">
    <property type="entry name" value="AMMONIUM_TRANSP"/>
    <property type="match status" value="1"/>
</dbReference>
<keyword evidence="6 9" id="KW-0472">Membrane</keyword>
<dbReference type="PANTHER" id="PTHR43029">
    <property type="entry name" value="AMMONIUM TRANSPORTER MEP2"/>
    <property type="match status" value="1"/>
</dbReference>
<proteinExistence type="inferred from homology"/>
<evidence type="ECO:0000313" key="11">
    <source>
        <dbReference type="EMBL" id="MCV7629240.1"/>
    </source>
</evidence>
<dbReference type="GO" id="GO:0008519">
    <property type="term" value="F:ammonium channel activity"/>
    <property type="evidence" value="ECO:0007669"/>
    <property type="project" value="InterPro"/>
</dbReference>
<feature type="transmembrane region" description="Helical" evidence="9">
    <location>
        <begin position="93"/>
        <end position="114"/>
    </location>
</feature>
<keyword evidence="7 9" id="KW-0924">Ammonia transport</keyword>
<dbReference type="PANTHER" id="PTHR43029:SF10">
    <property type="entry name" value="AMMONIUM TRANSPORTER MEP2"/>
    <property type="match status" value="1"/>
</dbReference>